<gene>
    <name evidence="1" type="ORF">Q664_49970</name>
</gene>
<evidence type="ECO:0000313" key="1">
    <source>
        <dbReference type="EMBL" id="KFA87144.1"/>
    </source>
</evidence>
<dbReference type="Proteomes" id="UP000028547">
    <property type="component" value="Unassembled WGS sequence"/>
</dbReference>
<proteinExistence type="predicted"/>
<evidence type="ECO:0008006" key="3">
    <source>
        <dbReference type="Google" id="ProtNLM"/>
    </source>
</evidence>
<protein>
    <recommendedName>
        <fullName evidence="3">DUF3396 domain-containing protein</fullName>
    </recommendedName>
</protein>
<comment type="caution">
    <text evidence="1">The sequence shown here is derived from an EMBL/GenBank/DDBJ whole genome shotgun (WGS) entry which is preliminary data.</text>
</comment>
<dbReference type="InterPro" id="IPR045997">
    <property type="entry name" value="DUF5953"/>
</dbReference>
<accession>A0A084SFA9</accession>
<evidence type="ECO:0000313" key="2">
    <source>
        <dbReference type="Proteomes" id="UP000028547"/>
    </source>
</evidence>
<dbReference type="RefSeq" id="WP_043413447.1">
    <property type="nucleotide sequence ID" value="NZ_JPMI01000392.1"/>
</dbReference>
<reference evidence="1 2" key="1">
    <citation type="submission" date="2014-07" db="EMBL/GenBank/DDBJ databases">
        <title>Draft Genome Sequence of Gephyronic Acid Producer, Cystobacter violaceus Strain Cb vi76.</title>
        <authorList>
            <person name="Stevens D.C."/>
            <person name="Young J."/>
            <person name="Carmichael R."/>
            <person name="Tan J."/>
            <person name="Taylor R.E."/>
        </authorList>
    </citation>
    <scope>NUCLEOTIDE SEQUENCE [LARGE SCALE GENOMIC DNA]</scope>
    <source>
        <strain evidence="1 2">Cb vi76</strain>
    </source>
</reference>
<dbReference type="AlphaFoldDB" id="A0A084SFA9"/>
<dbReference type="Pfam" id="PF19378">
    <property type="entry name" value="DUF5953"/>
    <property type="match status" value="1"/>
</dbReference>
<name>A0A084SFA9_9BACT</name>
<organism evidence="1 2">
    <name type="scientific">Archangium violaceum Cb vi76</name>
    <dbReference type="NCBI Taxonomy" id="1406225"/>
    <lineage>
        <taxon>Bacteria</taxon>
        <taxon>Pseudomonadati</taxon>
        <taxon>Myxococcota</taxon>
        <taxon>Myxococcia</taxon>
        <taxon>Myxococcales</taxon>
        <taxon>Cystobacterineae</taxon>
        <taxon>Archangiaceae</taxon>
        <taxon>Archangium</taxon>
    </lineage>
</organism>
<sequence length="251" mass="26833">MTAQAELHLHVFAPALTGDDGRPLAAVEGMERALPGLRLAWRVSDAGRPVALRERAAWLAASATDGEFGMLCNGDESYPVTMDGRRESARSSPGGEPQLLVHANVPQDERVVAVAMDMLENVAEGVRAKWGTVAPGPLRLVIAAQVGPKLGNPDGPPLGLPMLKLAWNIRSPKVPRYLGWINYWSAAVAEAIGFPDPSRDAELLARARRTASGGWVVSLSEAPLDVDNPAHLEALKRAYARFPEIGGRSEA</sequence>
<dbReference type="EMBL" id="JPMI01000392">
    <property type="protein sequence ID" value="KFA87144.1"/>
    <property type="molecule type" value="Genomic_DNA"/>
</dbReference>